<dbReference type="PANTHER" id="PTHR21043:SF0">
    <property type="entry name" value="MITOCHONDRIAL ASSEMBLY OF RIBOSOMAL LARGE SUBUNIT PROTEIN 1"/>
    <property type="match status" value="1"/>
</dbReference>
<comment type="subcellular location">
    <subcellularLocation>
        <location evidence="2">Cytoplasm</location>
    </subcellularLocation>
</comment>
<dbReference type="Pfam" id="PF02410">
    <property type="entry name" value="RsfS"/>
    <property type="match status" value="1"/>
</dbReference>
<dbReference type="HAMAP" id="MF_01477">
    <property type="entry name" value="Iojap_RsfS"/>
    <property type="match status" value="1"/>
</dbReference>
<protein>
    <recommendedName>
        <fullName evidence="2">Ribosomal silencing factor RsfS</fullName>
    </recommendedName>
</protein>
<comment type="function">
    <text evidence="2">Functions as a ribosomal silencing factor. Interacts with ribosomal protein uL14 (rplN), blocking formation of intersubunit bridge B8. Prevents association of the 30S and 50S ribosomal subunits and the formation of functional ribosomes, thus repressing translation.</text>
</comment>
<dbReference type="InterPro" id="IPR043519">
    <property type="entry name" value="NT_sf"/>
</dbReference>
<comment type="caution">
    <text evidence="3">The sequence shown here is derived from an EMBL/GenBank/DDBJ whole genome shotgun (WGS) entry which is preliminary data.</text>
</comment>
<comment type="similarity">
    <text evidence="1 2">Belongs to the Iojap/RsfS family.</text>
</comment>
<dbReference type="NCBIfam" id="TIGR00090">
    <property type="entry name" value="rsfS_iojap_ybeB"/>
    <property type="match status" value="1"/>
</dbReference>
<accession>A0ABS9ELQ7</accession>
<comment type="subunit">
    <text evidence="2">Interacts with ribosomal protein uL14 (rplN).</text>
</comment>
<keyword evidence="4" id="KW-1185">Reference proteome</keyword>
<evidence type="ECO:0000313" key="4">
    <source>
        <dbReference type="Proteomes" id="UP001200430"/>
    </source>
</evidence>
<organism evidence="3 4">
    <name type="scientific">Dethiosulfovibrio marinus</name>
    <dbReference type="NCBI Taxonomy" id="133532"/>
    <lineage>
        <taxon>Bacteria</taxon>
        <taxon>Thermotogati</taxon>
        <taxon>Synergistota</taxon>
        <taxon>Synergistia</taxon>
        <taxon>Synergistales</taxon>
        <taxon>Dethiosulfovibrionaceae</taxon>
        <taxon>Dethiosulfovibrio</taxon>
    </lineage>
</organism>
<evidence type="ECO:0000256" key="2">
    <source>
        <dbReference type="HAMAP-Rule" id="MF_01477"/>
    </source>
</evidence>
<keyword evidence="2" id="KW-0810">Translation regulation</keyword>
<dbReference type="RefSeq" id="WP_236098885.1">
    <property type="nucleotide sequence ID" value="NZ_JAKGUD010000003.1"/>
</dbReference>
<dbReference type="InterPro" id="IPR004394">
    <property type="entry name" value="Iojap/RsfS/C7orf30"/>
</dbReference>
<name>A0ABS9ELQ7_9BACT</name>
<gene>
    <name evidence="2 3" type="primary">rsfS</name>
    <name evidence="3" type="ORF">L2W38_04850</name>
</gene>
<dbReference type="Gene3D" id="3.30.460.10">
    <property type="entry name" value="Beta Polymerase, domain 2"/>
    <property type="match status" value="1"/>
</dbReference>
<dbReference type="SUPFAM" id="SSF81301">
    <property type="entry name" value="Nucleotidyltransferase"/>
    <property type="match status" value="1"/>
</dbReference>
<dbReference type="EMBL" id="JAKGUD010000003">
    <property type="protein sequence ID" value="MCF4142137.1"/>
    <property type="molecule type" value="Genomic_DNA"/>
</dbReference>
<evidence type="ECO:0000313" key="3">
    <source>
        <dbReference type="EMBL" id="MCF4142137.1"/>
    </source>
</evidence>
<keyword evidence="2" id="KW-0678">Repressor</keyword>
<dbReference type="PANTHER" id="PTHR21043">
    <property type="entry name" value="IOJAP SUPERFAMILY ORTHOLOG"/>
    <property type="match status" value="1"/>
</dbReference>
<reference evidence="3 4" key="1">
    <citation type="submission" date="2022-01" db="EMBL/GenBank/DDBJ databases">
        <title>Dethiosulfovibrio faecalis sp. nov., a novel proteolytic, non-sulfur-reducing bacterium isolated from a marine aquaculture solid waste bioreactor.</title>
        <authorList>
            <person name="Grabowski S."/>
            <person name="Apolinario E."/>
            <person name="Schneider N."/>
            <person name="Marshall C.W."/>
            <person name="Sowers K.R."/>
        </authorList>
    </citation>
    <scope>NUCLEOTIDE SEQUENCE [LARGE SCALE GENOMIC DNA]</scope>
    <source>
        <strain evidence="3 4">DSM 12537</strain>
    </source>
</reference>
<keyword evidence="2" id="KW-0963">Cytoplasm</keyword>
<proteinExistence type="inferred from homology"/>
<evidence type="ECO:0000256" key="1">
    <source>
        <dbReference type="ARBA" id="ARBA00010574"/>
    </source>
</evidence>
<dbReference type="Proteomes" id="UP001200430">
    <property type="component" value="Unassembled WGS sequence"/>
</dbReference>
<sequence>MEYSKQADSVARAVSDKRGNDVTIMDVREGSTIAEEFVVVTANSDVHMKTLCEAASDALEELGLSHAVEGQTSSMWRLIDAGYLLVHVFSSKGREFYDLERIWGDHPHVRLENQD</sequence>